<evidence type="ECO:0000313" key="2">
    <source>
        <dbReference type="EMBL" id="KAG7135739.1"/>
    </source>
</evidence>
<name>A0A8I2ZNN0_VERLO</name>
<evidence type="ECO:0000256" key="1">
    <source>
        <dbReference type="SAM" id="Phobius"/>
    </source>
</evidence>
<feature type="transmembrane region" description="Helical" evidence="1">
    <location>
        <begin position="43"/>
        <end position="67"/>
    </location>
</feature>
<reference evidence="2" key="1">
    <citation type="journal article" date="2021" name="Mol. Plant Pathol.">
        <title>A 20-kb lineage-specific genomic region tames virulence in pathogenic amphidiploid Verticillium longisporum.</title>
        <authorList>
            <person name="Harting R."/>
            <person name="Starke J."/>
            <person name="Kusch H."/>
            <person name="Poggeler S."/>
            <person name="Maurus I."/>
            <person name="Schluter R."/>
            <person name="Landesfeind M."/>
            <person name="Bulla I."/>
            <person name="Nowrousian M."/>
            <person name="de Jonge R."/>
            <person name="Stahlhut G."/>
            <person name="Hoff K.J."/>
            <person name="Asshauer K.P."/>
            <person name="Thurmer A."/>
            <person name="Stanke M."/>
            <person name="Daniel R."/>
            <person name="Morgenstern B."/>
            <person name="Thomma B.P.H.J."/>
            <person name="Kronstad J.W."/>
            <person name="Braus-Stromeyer S.A."/>
            <person name="Braus G.H."/>
        </authorList>
    </citation>
    <scope>NUCLEOTIDE SEQUENCE</scope>
    <source>
        <strain evidence="2">Vl32</strain>
    </source>
</reference>
<proteinExistence type="predicted"/>
<evidence type="ECO:0000313" key="3">
    <source>
        <dbReference type="Proteomes" id="UP000689129"/>
    </source>
</evidence>
<feature type="transmembrane region" description="Helical" evidence="1">
    <location>
        <begin position="12"/>
        <end position="31"/>
    </location>
</feature>
<protein>
    <submittedName>
        <fullName evidence="2">Uncharacterized protein</fullName>
    </submittedName>
</protein>
<feature type="transmembrane region" description="Helical" evidence="1">
    <location>
        <begin position="146"/>
        <end position="168"/>
    </location>
</feature>
<organism evidence="2 3">
    <name type="scientific">Verticillium longisporum</name>
    <name type="common">Verticillium dahliae var. longisporum</name>
    <dbReference type="NCBI Taxonomy" id="100787"/>
    <lineage>
        <taxon>Eukaryota</taxon>
        <taxon>Fungi</taxon>
        <taxon>Dikarya</taxon>
        <taxon>Ascomycota</taxon>
        <taxon>Pezizomycotina</taxon>
        <taxon>Sordariomycetes</taxon>
        <taxon>Hypocreomycetidae</taxon>
        <taxon>Glomerellales</taxon>
        <taxon>Plectosphaerellaceae</taxon>
        <taxon>Verticillium</taxon>
    </lineage>
</organism>
<feature type="transmembrane region" description="Helical" evidence="1">
    <location>
        <begin position="112"/>
        <end position="131"/>
    </location>
</feature>
<dbReference type="EMBL" id="JAEMWZ010000117">
    <property type="protein sequence ID" value="KAG7135739.1"/>
    <property type="molecule type" value="Genomic_DNA"/>
</dbReference>
<dbReference type="OrthoDB" id="5370537at2759"/>
<feature type="transmembrane region" description="Helical" evidence="1">
    <location>
        <begin position="215"/>
        <end position="234"/>
    </location>
</feature>
<keyword evidence="1" id="KW-0472">Membrane</keyword>
<comment type="caution">
    <text evidence="2">The sequence shown here is derived from an EMBL/GenBank/DDBJ whole genome shotgun (WGS) entry which is preliminary data.</text>
</comment>
<dbReference type="AlphaFoldDB" id="A0A8I2ZNN0"/>
<accession>A0A8I2ZNN0</accession>
<dbReference type="Proteomes" id="UP000689129">
    <property type="component" value="Unassembled WGS sequence"/>
</dbReference>
<keyword evidence="1" id="KW-1133">Transmembrane helix</keyword>
<sequence length="241" mass="25401">MSFPATSQALSAAFTFGIVFNSASAALYLCIQGQGTKVFRDGLRLVLITFLAGAALWAQIDFIATLIDPSSSLGCQVAVTFASSFDQIARLALEQYLLWAINSGVKPSSDTFIPQALLVIRLLVGAVFVAFQRTQMLPVCQPSNNMTAIGIAVGATDAVILALFASALSSRTGSRLPREASRPPARQSCSDALVGLALWTGASVPLFLGIPTIDIIWRTALPAAALSLLLGITLNRCLIAR</sequence>
<keyword evidence="1" id="KW-0812">Transmembrane</keyword>
<gene>
    <name evidence="2" type="ORF">HYQ45_006551</name>
</gene>